<dbReference type="EMBL" id="RQGD01000010">
    <property type="protein sequence ID" value="TGL62196.1"/>
    <property type="molecule type" value="Genomic_DNA"/>
</dbReference>
<protein>
    <submittedName>
        <fullName evidence="1">Uncharacterized protein</fullName>
    </submittedName>
</protein>
<reference evidence="1" key="1">
    <citation type="journal article" date="2019" name="PLoS Negl. Trop. Dis.">
        <title>Revisiting the worldwide diversity of Leptospira species in the environment.</title>
        <authorList>
            <person name="Vincent A.T."/>
            <person name="Schiettekatte O."/>
            <person name="Bourhy P."/>
            <person name="Veyrier F.J."/>
            <person name="Picardeau M."/>
        </authorList>
    </citation>
    <scope>NUCLEOTIDE SEQUENCE [LARGE SCALE GENOMIC DNA]</scope>
    <source>
        <strain evidence="1">201702476</strain>
    </source>
</reference>
<evidence type="ECO:0000313" key="2">
    <source>
        <dbReference type="Proteomes" id="UP000297693"/>
    </source>
</evidence>
<evidence type="ECO:0000313" key="1">
    <source>
        <dbReference type="EMBL" id="TGL62196.1"/>
    </source>
</evidence>
<dbReference type="Proteomes" id="UP000297693">
    <property type="component" value="Unassembled WGS sequence"/>
</dbReference>
<keyword evidence="2" id="KW-1185">Reference proteome</keyword>
<dbReference type="OrthoDB" id="327624at2"/>
<name>A0A4R9K9J7_9LEPT</name>
<dbReference type="AlphaFoldDB" id="A0A4R9K9J7"/>
<accession>A0A4R9K9J7</accession>
<sequence>MISESWKMLLLKNKSIFNQLVFMQKQTHSNFNEGLIASFFQAYYGALASSIPQPSLEIAITSFEILLTFLQKGYFRVIEGNREKSLLNLISKLKSPINENLSLTIPYIINTVSKSKESVEDILLHRLEQVSSFITSIYDLKITLVVLSWLCGNAEYRNEALENFNKLPVEIQKIICNDLKIELGQMKNYFEKTPFGNFKIDRTNEIRYKIISGYPLLDGNFFTLPVLKMGSKNLLVSADEKYHELHFDLFGESLFHGIDAASDLPKQTMSPFWKTIITKFFADSSITSYFQTDHYCALTSNQSYSVFIFYLVPKV</sequence>
<gene>
    <name evidence="1" type="ORF">EHQ58_03050</name>
</gene>
<dbReference type="RefSeq" id="WP_135621870.1">
    <property type="nucleotide sequence ID" value="NZ_RQGD01000010.1"/>
</dbReference>
<organism evidence="1 2">
    <name type="scientific">Leptospira ognonensis</name>
    <dbReference type="NCBI Taxonomy" id="2484945"/>
    <lineage>
        <taxon>Bacteria</taxon>
        <taxon>Pseudomonadati</taxon>
        <taxon>Spirochaetota</taxon>
        <taxon>Spirochaetia</taxon>
        <taxon>Leptospirales</taxon>
        <taxon>Leptospiraceae</taxon>
        <taxon>Leptospira</taxon>
    </lineage>
</organism>
<proteinExistence type="predicted"/>
<comment type="caution">
    <text evidence="1">The sequence shown here is derived from an EMBL/GenBank/DDBJ whole genome shotgun (WGS) entry which is preliminary data.</text>
</comment>